<dbReference type="Proteomes" id="UP000749293">
    <property type="component" value="Unassembled WGS sequence"/>
</dbReference>
<dbReference type="SUPFAM" id="SSF51735">
    <property type="entry name" value="NAD(P)-binding Rossmann-fold domains"/>
    <property type="match status" value="1"/>
</dbReference>
<proteinExistence type="predicted"/>
<evidence type="ECO:0000313" key="4">
    <source>
        <dbReference type="Proteomes" id="UP000749293"/>
    </source>
</evidence>
<dbReference type="InterPro" id="IPR052585">
    <property type="entry name" value="Lipid_raft_assoc_Zn_ADH"/>
</dbReference>
<dbReference type="Gene3D" id="3.90.180.10">
    <property type="entry name" value="Medium-chain alcohol dehydrogenases, catalytic domain"/>
    <property type="match status" value="1"/>
</dbReference>
<feature type="region of interest" description="Disordered" evidence="1">
    <location>
        <begin position="195"/>
        <end position="218"/>
    </location>
</feature>
<organism evidence="3 4">
    <name type="scientific">Geosmithia morbida</name>
    <dbReference type="NCBI Taxonomy" id="1094350"/>
    <lineage>
        <taxon>Eukaryota</taxon>
        <taxon>Fungi</taxon>
        <taxon>Dikarya</taxon>
        <taxon>Ascomycota</taxon>
        <taxon>Pezizomycotina</taxon>
        <taxon>Sordariomycetes</taxon>
        <taxon>Hypocreomycetidae</taxon>
        <taxon>Hypocreales</taxon>
        <taxon>Bionectriaceae</taxon>
        <taxon>Geosmithia</taxon>
    </lineage>
</organism>
<evidence type="ECO:0000313" key="3">
    <source>
        <dbReference type="EMBL" id="KAF4119237.1"/>
    </source>
</evidence>
<dbReference type="OrthoDB" id="201656at2759"/>
<gene>
    <name evidence="3" type="ORF">GMORB2_6000</name>
</gene>
<keyword evidence="2" id="KW-0472">Membrane</keyword>
<dbReference type="PANTHER" id="PTHR43482:SF2">
    <property type="entry name" value="ZINC-BINDING DEHYDROGENASE FAMILY, PUTATIVE (AFU_ORTHOLOGUE AFUA_3G15030)-RELATED"/>
    <property type="match status" value="1"/>
</dbReference>
<keyword evidence="2" id="KW-0812">Transmembrane</keyword>
<reference evidence="3" key="1">
    <citation type="submission" date="2020-03" db="EMBL/GenBank/DDBJ databases">
        <title>Site-based positive gene gene selection in Geosmithia morbida across the United States reveals a broad range of putative effectors and factors for local host and environmental adapation.</title>
        <authorList>
            <person name="Onufrak A."/>
            <person name="Murdoch R.W."/>
            <person name="Gazis R."/>
            <person name="Huff M."/>
            <person name="Staton M."/>
            <person name="Klingeman W."/>
            <person name="Hadziabdic D."/>
        </authorList>
    </citation>
    <scope>NUCLEOTIDE SEQUENCE</scope>
    <source>
        <strain evidence="3">1262</strain>
    </source>
</reference>
<dbReference type="GeneID" id="55972225"/>
<sequence>MEGWAEGAYQEFAVGLDYNLVALPPNLTYEQGSAVGVAFVAAVLALGVSLGLDFSTIAGGPDLFRLVRSIDSQKIPEDVRRETLNGIEESERLKPGDWLAVWGGSATSANMTIQLAKIAGLKVAVVVDHAKHGAWLSAHKNIRPDLLVDSHDPQRAVDIIRRATRGKVRAGLDTRGRETATHLLRSLLTEEEAELHLDSKTENPPTPPGTPGKSTSRAHLVGMTGLPKCPSSPSYAFHAVPIKLFHEVPEIGAPIASWLGRILEKGILSPPDILGVEQGLKSVNAALDRMRNGEISGGKLVVKV</sequence>
<accession>A0A9P5CYC4</accession>
<dbReference type="EMBL" id="JAANYQ010000041">
    <property type="protein sequence ID" value="KAF4119237.1"/>
    <property type="molecule type" value="Genomic_DNA"/>
</dbReference>
<feature type="transmembrane region" description="Helical" evidence="2">
    <location>
        <begin position="34"/>
        <end position="58"/>
    </location>
</feature>
<dbReference type="RefSeq" id="XP_035317889.1">
    <property type="nucleotide sequence ID" value="XM_035467970.1"/>
</dbReference>
<dbReference type="InterPro" id="IPR036291">
    <property type="entry name" value="NAD(P)-bd_dom_sf"/>
</dbReference>
<name>A0A9P5CYC4_9HYPO</name>
<protein>
    <submittedName>
        <fullName evidence="3">NADPH:quinone reductase or related Zn-dependent oxidoreductase</fullName>
    </submittedName>
</protein>
<keyword evidence="2" id="KW-1133">Transmembrane helix</keyword>
<evidence type="ECO:0000256" key="1">
    <source>
        <dbReference type="SAM" id="MobiDB-lite"/>
    </source>
</evidence>
<comment type="caution">
    <text evidence="3">The sequence shown here is derived from an EMBL/GenBank/DDBJ whole genome shotgun (WGS) entry which is preliminary data.</text>
</comment>
<evidence type="ECO:0000256" key="2">
    <source>
        <dbReference type="SAM" id="Phobius"/>
    </source>
</evidence>
<dbReference type="PANTHER" id="PTHR43482">
    <property type="entry name" value="PROTEIN AST1-RELATED"/>
    <property type="match status" value="1"/>
</dbReference>
<keyword evidence="4" id="KW-1185">Reference proteome</keyword>
<dbReference type="Gene3D" id="3.40.50.720">
    <property type="entry name" value="NAD(P)-binding Rossmann-like Domain"/>
    <property type="match status" value="1"/>
</dbReference>
<dbReference type="AlphaFoldDB" id="A0A9P5CYC4"/>